<dbReference type="PANTHER" id="PTHR21308">
    <property type="entry name" value="PHYTANOYL-COA ALPHA-HYDROXYLASE"/>
    <property type="match status" value="1"/>
</dbReference>
<dbReference type="EC" id="1.14.11.18" evidence="2"/>
<dbReference type="Pfam" id="PF05721">
    <property type="entry name" value="PhyH"/>
    <property type="match status" value="1"/>
</dbReference>
<dbReference type="GO" id="GO:0048244">
    <property type="term" value="F:phytanoyl-CoA dioxygenase activity"/>
    <property type="evidence" value="ECO:0007669"/>
    <property type="project" value="UniProtKB-EC"/>
</dbReference>
<gene>
    <name evidence="5" type="ORF">AGLY_013583</name>
</gene>
<evidence type="ECO:0000313" key="5">
    <source>
        <dbReference type="EMBL" id="KAE9526935.1"/>
    </source>
</evidence>
<proteinExistence type="inferred from homology"/>
<reference evidence="5 6" key="1">
    <citation type="submission" date="2019-08" db="EMBL/GenBank/DDBJ databases">
        <title>The genome of the soybean aphid Biotype 1, its phylome, world population structure and adaptation to the North American continent.</title>
        <authorList>
            <person name="Giordano R."/>
            <person name="Donthu R.K."/>
            <person name="Hernandez A.G."/>
            <person name="Wright C.L."/>
            <person name="Zimin A.V."/>
        </authorList>
    </citation>
    <scope>NUCLEOTIDE SEQUENCE [LARGE SCALE GENOMIC DNA]</scope>
    <source>
        <tissue evidence="5">Whole aphids</tissue>
    </source>
</reference>
<dbReference type="AlphaFoldDB" id="A0A6G0T8V8"/>
<dbReference type="Proteomes" id="UP000475862">
    <property type="component" value="Unassembled WGS sequence"/>
</dbReference>
<dbReference type="InterPro" id="IPR008775">
    <property type="entry name" value="Phytyl_CoA_dOase-like"/>
</dbReference>
<dbReference type="Gene3D" id="2.60.120.620">
    <property type="entry name" value="q2cbj1_9rhob like domain"/>
    <property type="match status" value="1"/>
</dbReference>
<evidence type="ECO:0000313" key="6">
    <source>
        <dbReference type="Proteomes" id="UP000475862"/>
    </source>
</evidence>
<comment type="similarity">
    <text evidence="1">Belongs to the PhyH family.</text>
</comment>
<dbReference type="InterPro" id="IPR047128">
    <property type="entry name" value="PhyH"/>
</dbReference>
<organism evidence="5 6">
    <name type="scientific">Aphis glycines</name>
    <name type="common">Soybean aphid</name>
    <dbReference type="NCBI Taxonomy" id="307491"/>
    <lineage>
        <taxon>Eukaryota</taxon>
        <taxon>Metazoa</taxon>
        <taxon>Ecdysozoa</taxon>
        <taxon>Arthropoda</taxon>
        <taxon>Hexapoda</taxon>
        <taxon>Insecta</taxon>
        <taxon>Pterygota</taxon>
        <taxon>Neoptera</taxon>
        <taxon>Paraneoptera</taxon>
        <taxon>Hemiptera</taxon>
        <taxon>Sternorrhyncha</taxon>
        <taxon>Aphidomorpha</taxon>
        <taxon>Aphidoidea</taxon>
        <taxon>Aphididae</taxon>
        <taxon>Aphidini</taxon>
        <taxon>Aphis</taxon>
        <taxon>Aphis</taxon>
    </lineage>
</organism>
<dbReference type="GO" id="GO:0001561">
    <property type="term" value="P:fatty acid alpha-oxidation"/>
    <property type="evidence" value="ECO:0007669"/>
    <property type="project" value="InterPro"/>
</dbReference>
<dbReference type="OrthoDB" id="2328924at2759"/>
<accession>A0A6G0T8V8</accession>
<dbReference type="EMBL" id="VYZN01000054">
    <property type="protein sequence ID" value="KAE9526935.1"/>
    <property type="molecule type" value="Genomic_DNA"/>
</dbReference>
<dbReference type="SUPFAM" id="SSF51197">
    <property type="entry name" value="Clavaminate synthase-like"/>
    <property type="match status" value="1"/>
</dbReference>
<evidence type="ECO:0000256" key="4">
    <source>
        <dbReference type="ARBA" id="ARBA00034924"/>
    </source>
</evidence>
<evidence type="ECO:0000256" key="2">
    <source>
        <dbReference type="ARBA" id="ARBA00034809"/>
    </source>
</evidence>
<protein>
    <recommendedName>
        <fullName evidence="2">phytanoyl-CoA dioxygenase</fullName>
        <ecNumber evidence="2">1.14.11.18</ecNumber>
    </recommendedName>
    <alternativeName>
        <fullName evidence="3">Phytanic acid oxidase</fullName>
    </alternativeName>
    <alternativeName>
        <fullName evidence="4">Phytanoyl-CoA alpha-hydroxylase</fullName>
    </alternativeName>
</protein>
<comment type="caution">
    <text evidence="5">The sequence shown here is derived from an EMBL/GenBank/DDBJ whole genome shotgun (WGS) entry which is preliminary data.</text>
</comment>
<name>A0A6G0T8V8_APHGL</name>
<keyword evidence="6" id="KW-1185">Reference proteome</keyword>
<evidence type="ECO:0000256" key="1">
    <source>
        <dbReference type="ARBA" id="ARBA00005830"/>
    </source>
</evidence>
<dbReference type="PANTHER" id="PTHR21308:SF1">
    <property type="entry name" value="PHYTANOYL-COA DIOXYGENASE, PEROXISOMAL"/>
    <property type="match status" value="1"/>
</dbReference>
<evidence type="ECO:0000256" key="3">
    <source>
        <dbReference type="ARBA" id="ARBA00034921"/>
    </source>
</evidence>
<sequence length="423" mass="48432">MALSYALHTFSTLVSTSITDNRLTVIVSEYHQPPPASDQAFEPGINSLCGLVVLFLFSHLGRTAAAVYERDNIYSRLIRVNCLSNYIVVMLNLTNVSDKNVKVGSTLLLIQRHRTITEEYQYDQNISEYKYSVSDLILTKQQRDFYEINGYLVVPKLIPDYLLDRCCNRFIELCHGKAPQNQITMMKDISRMKTGDQGEYLYGKAQDILWDEEFYEYARYPKMLDYVESFIGPNVMGMHSMFINKQPDIGTNSSRHPVHQDLHYFPFRPANLIVAAWTACVPITVNNGCLYVLPGTHTGDLYPHTYPEPKDGEINKLYHELKTNNNNDDPKKVFLEMEKGDTVFFHPLLIHGSGINKTQGFRKAISVHYASSNCNYIDVSGTTQDNIKNEVIDIMAKKGITDVDYTFIWKHHSRLIRGVRANL</sequence>